<keyword evidence="1" id="KW-0472">Membrane</keyword>
<evidence type="ECO:0000313" key="2">
    <source>
        <dbReference type="EMBL" id="MBD8487139.1"/>
    </source>
</evidence>
<protein>
    <submittedName>
        <fullName evidence="2">FixH family protein</fullName>
    </submittedName>
</protein>
<dbReference type="Proteomes" id="UP000647133">
    <property type="component" value="Unassembled WGS sequence"/>
</dbReference>
<dbReference type="Pfam" id="PF05751">
    <property type="entry name" value="FixH"/>
    <property type="match status" value="1"/>
</dbReference>
<organism evidence="2 3">
    <name type="scientific">Echinicola arenosa</name>
    <dbReference type="NCBI Taxonomy" id="2774144"/>
    <lineage>
        <taxon>Bacteria</taxon>
        <taxon>Pseudomonadati</taxon>
        <taxon>Bacteroidota</taxon>
        <taxon>Cytophagia</taxon>
        <taxon>Cytophagales</taxon>
        <taxon>Cyclobacteriaceae</taxon>
        <taxon>Echinicola</taxon>
    </lineage>
</organism>
<evidence type="ECO:0000256" key="1">
    <source>
        <dbReference type="SAM" id="Phobius"/>
    </source>
</evidence>
<dbReference type="EMBL" id="JACYTQ010000001">
    <property type="protein sequence ID" value="MBD8487139.1"/>
    <property type="molecule type" value="Genomic_DNA"/>
</dbReference>
<evidence type="ECO:0000313" key="3">
    <source>
        <dbReference type="Proteomes" id="UP000647133"/>
    </source>
</evidence>
<dbReference type="RefSeq" id="WP_192006927.1">
    <property type="nucleotide sequence ID" value="NZ_JACYTQ010000001.1"/>
</dbReference>
<dbReference type="InterPro" id="IPR008620">
    <property type="entry name" value="FixH"/>
</dbReference>
<gene>
    <name evidence="2" type="ORF">IFO69_00125</name>
</gene>
<keyword evidence="1" id="KW-1133">Transmembrane helix</keyword>
<sequence length="141" mass="16233">MNWGTGIVLVFVGFAAVIFTMVGICMNQDDIHLVTAHYYEEEIKYQEQIEKASNTAQLEEKALEFDTRGKSLMIHLDKGDKGTLWLFRPSDARLDQKIEVVFADDLVKSISLGQLKPGYWKVKLAWERNGKSFYEEKKINI</sequence>
<comment type="caution">
    <text evidence="2">The sequence shown here is derived from an EMBL/GenBank/DDBJ whole genome shotgun (WGS) entry which is preliminary data.</text>
</comment>
<feature type="transmembrane region" description="Helical" evidence="1">
    <location>
        <begin position="6"/>
        <end position="26"/>
    </location>
</feature>
<keyword evidence="1" id="KW-0812">Transmembrane</keyword>
<name>A0ABR9AEH7_9BACT</name>
<proteinExistence type="predicted"/>
<reference evidence="2 3" key="1">
    <citation type="submission" date="2020-09" db="EMBL/GenBank/DDBJ databases">
        <title>Echinicola sp. CAU 1574 isolated from sand of Sido Beach.</title>
        <authorList>
            <person name="Kim W."/>
        </authorList>
    </citation>
    <scope>NUCLEOTIDE SEQUENCE [LARGE SCALE GENOMIC DNA]</scope>
    <source>
        <strain evidence="2 3">CAU 1574</strain>
    </source>
</reference>
<keyword evidence="3" id="KW-1185">Reference proteome</keyword>
<accession>A0ABR9AEH7</accession>